<name>A0A7J7XQV4_RHIFE</name>
<protein>
    <submittedName>
        <fullName evidence="2">Uncharacterized protein</fullName>
    </submittedName>
</protein>
<reference evidence="2 3" key="1">
    <citation type="journal article" date="2020" name="Nature">
        <title>Six reference-quality genomes reveal evolution of bat adaptations.</title>
        <authorList>
            <person name="Jebb D."/>
            <person name="Huang Z."/>
            <person name="Pippel M."/>
            <person name="Hughes G.M."/>
            <person name="Lavrichenko K."/>
            <person name="Devanna P."/>
            <person name="Winkler S."/>
            <person name="Jermiin L.S."/>
            <person name="Skirmuntt E.C."/>
            <person name="Katzourakis A."/>
            <person name="Burkitt-Gray L."/>
            <person name="Ray D.A."/>
            <person name="Sullivan K.A.M."/>
            <person name="Roscito J.G."/>
            <person name="Kirilenko B.M."/>
            <person name="Davalos L.M."/>
            <person name="Corthals A.P."/>
            <person name="Power M.L."/>
            <person name="Jones G."/>
            <person name="Ransome R.D."/>
            <person name="Dechmann D.K.N."/>
            <person name="Locatelli A.G."/>
            <person name="Puechmaille S.J."/>
            <person name="Fedrigo O."/>
            <person name="Jarvis E.D."/>
            <person name="Hiller M."/>
            <person name="Vernes S.C."/>
            <person name="Myers E.W."/>
            <person name="Teeling E.C."/>
        </authorList>
    </citation>
    <scope>NUCLEOTIDE SEQUENCE [LARGE SCALE GENOMIC DNA]</scope>
    <source>
        <strain evidence="2">MRhiFer1</strain>
        <tissue evidence="2">Lung</tissue>
    </source>
</reference>
<dbReference type="AlphaFoldDB" id="A0A7J7XQV4"/>
<evidence type="ECO:0000313" key="2">
    <source>
        <dbReference type="EMBL" id="KAF6351640.1"/>
    </source>
</evidence>
<sequence length="129" mass="14021">MPGSGPAARPASVGTSCLFEEEIFIRVPVDKHSVVFERGHRRTQESARRKSRSPRLRAALTSSGGIEARDLSGFEATPGSRSSPGSPEDELWLVPFAVGPSTSPFRFSILCPRRRRDVHSPAPRSATAH</sequence>
<comment type="caution">
    <text evidence="2">The sequence shown here is derived from an EMBL/GenBank/DDBJ whole genome shotgun (WGS) entry which is preliminary data.</text>
</comment>
<dbReference type="Proteomes" id="UP000585614">
    <property type="component" value="Unassembled WGS sequence"/>
</dbReference>
<proteinExistence type="predicted"/>
<evidence type="ECO:0000313" key="3">
    <source>
        <dbReference type="Proteomes" id="UP000585614"/>
    </source>
</evidence>
<evidence type="ECO:0000256" key="1">
    <source>
        <dbReference type="SAM" id="MobiDB-lite"/>
    </source>
</evidence>
<organism evidence="2 3">
    <name type="scientific">Rhinolophus ferrumequinum</name>
    <name type="common">Greater horseshoe bat</name>
    <dbReference type="NCBI Taxonomy" id="59479"/>
    <lineage>
        <taxon>Eukaryota</taxon>
        <taxon>Metazoa</taxon>
        <taxon>Chordata</taxon>
        <taxon>Craniata</taxon>
        <taxon>Vertebrata</taxon>
        <taxon>Euteleostomi</taxon>
        <taxon>Mammalia</taxon>
        <taxon>Eutheria</taxon>
        <taxon>Laurasiatheria</taxon>
        <taxon>Chiroptera</taxon>
        <taxon>Yinpterochiroptera</taxon>
        <taxon>Rhinolophoidea</taxon>
        <taxon>Rhinolophidae</taxon>
        <taxon>Rhinolophinae</taxon>
        <taxon>Rhinolophus</taxon>
    </lineage>
</organism>
<gene>
    <name evidence="2" type="ORF">mRhiFer1_010148</name>
</gene>
<dbReference type="EMBL" id="JACAGC010000008">
    <property type="protein sequence ID" value="KAF6351640.1"/>
    <property type="molecule type" value="Genomic_DNA"/>
</dbReference>
<accession>A0A7J7XQV4</accession>
<feature type="compositionally biased region" description="Basic and acidic residues" evidence="1">
    <location>
        <begin position="39"/>
        <end position="48"/>
    </location>
</feature>
<feature type="region of interest" description="Disordered" evidence="1">
    <location>
        <begin position="39"/>
        <end position="90"/>
    </location>
</feature>